<feature type="region of interest" description="Disordered" evidence="2">
    <location>
        <begin position="319"/>
        <end position="346"/>
    </location>
</feature>
<feature type="region of interest" description="Disordered" evidence="2">
    <location>
        <begin position="959"/>
        <end position="998"/>
    </location>
</feature>
<feature type="domain" description="Cathepsin propeptide inhibitor" evidence="4">
    <location>
        <begin position="221"/>
        <end position="271"/>
    </location>
</feature>
<gene>
    <name evidence="5" type="ORF">THAPSDRAFT_4439</name>
</gene>
<dbReference type="PaxDb" id="35128-Thaps4439"/>
<feature type="region of interest" description="Disordered" evidence="2">
    <location>
        <begin position="514"/>
        <end position="575"/>
    </location>
</feature>
<dbReference type="InterPro" id="IPR013201">
    <property type="entry name" value="Prot_inhib_I29"/>
</dbReference>
<feature type="compositionally biased region" description="Basic and acidic residues" evidence="2">
    <location>
        <begin position="456"/>
        <end position="469"/>
    </location>
</feature>
<keyword evidence="1" id="KW-0175">Coiled coil</keyword>
<dbReference type="STRING" id="35128.B8BZA2"/>
<feature type="compositionally biased region" description="Low complexity" evidence="2">
    <location>
        <begin position="819"/>
        <end position="837"/>
    </location>
</feature>
<dbReference type="EMBL" id="CM000641">
    <property type="protein sequence ID" value="EED93314.1"/>
    <property type="molecule type" value="Genomic_DNA"/>
</dbReference>
<sequence length="998" mass="104522">MKITSSILVLPALIALAGQHAQAFTPASFANTRTSSGVRLSMTTDVQIDVSVDYDSAARLAYKDWCAKFNKDDTKFDTFKANYEAITVANVAAAKKARDEGVDRPKDLELNEFGDMTEEEYMAAQSGGAAAEAAVEEPVVPVEKGALESAMEASAAQMEASDALAEAFDALAEEEEELAKALGLDSVEELELAIDQLEGIDTDGGALDTSDVREARVRSAYLGWCKDYSKQPDEARFPTFSSNFLAMEEYANENGREMVLNKYADCTEEEYRALTETKAPLPELVVEKVEAIVEEKKEETVVEVVEEVTVVVEKEEKKVEPKKQEVKAEATKEEKPVVKAPPKPAPVVPELSLEEQAIADARAIAEKEAAQVARRRELDREAAEIERKKAAEALAKQQKLQAASKPVVPTPPKAPVKEVAEVAKSTPAKAAPSKKEEKNVFSSLFAPAAPKKVPVAKKEESASEKEDKAAAQARLKAAGSVVAKQRTEQMAAIKAANKPPTPEKKEETGVFANFFGTPEKKPEPVKEAPAPVVKEEKKKESASPFALFQQPAAKKPVAPPRVEAPKVPPSTDIDMAPNAMTEALNSFFGGSVSAEPVAKVEKTPEPVQEVSKPKPQPFSLFGSAPASPKAPVAPKPAPVAPVRKPAPTLSLFGGASPKAAPKTPPPAPVSKPAATKGTGTFSIFSSPPAVKVEPAPTPVVEKKSPPPAFGGFFGGSPAPKPATKAPSQPIKPAEKAPVKGTGTFSLFGGASSTPSKQSTPVATPPVVQKQAPVRKPASTGGVAGIGGFGSFSAPKKTVKAQPVKPQGTRPVRAGTISISSAPKKPAEKPAAPAKKSPTFSLFGGASPSKPVVTPEPAKPVAKKASGGFSFGIGAPKKEAPKVEVEAPKTAKKSPTFSLFGGGASPSKPIVTPEPAKPVAKKASGGFSFGGAPKKAAPVADNIPIVGKFRQNRDGSITGIVRNSKNFSNGTEITTSPVGRGAKAGDVVTTSSGSKYRLE</sequence>
<dbReference type="InParanoid" id="B8BZA2"/>
<feature type="region of interest" description="Disordered" evidence="2">
    <location>
        <begin position="418"/>
        <end position="438"/>
    </location>
</feature>
<feature type="compositionally biased region" description="Basic and acidic residues" evidence="2">
    <location>
        <begin position="875"/>
        <end position="888"/>
    </location>
</feature>
<feature type="compositionally biased region" description="Low complexity" evidence="2">
    <location>
        <begin position="715"/>
        <end position="728"/>
    </location>
</feature>
<feature type="compositionally biased region" description="Basic and acidic residues" evidence="2">
    <location>
        <begin position="319"/>
        <end position="337"/>
    </location>
</feature>
<evidence type="ECO:0000256" key="2">
    <source>
        <dbReference type="SAM" id="MobiDB-lite"/>
    </source>
</evidence>
<feature type="region of interest" description="Disordered" evidence="2">
    <location>
        <begin position="599"/>
        <end position="920"/>
    </location>
</feature>
<feature type="chain" id="PRO_5002866083" description="Cathepsin propeptide inhibitor domain-containing protein" evidence="3">
    <location>
        <begin position="24"/>
        <end position="998"/>
    </location>
</feature>
<dbReference type="KEGG" id="tps:THAPSDRAFT_4439"/>
<dbReference type="Proteomes" id="UP000001449">
    <property type="component" value="Chromosome 4"/>
</dbReference>
<organism evidence="5 6">
    <name type="scientific">Thalassiosira pseudonana</name>
    <name type="common">Marine diatom</name>
    <name type="synonym">Cyclotella nana</name>
    <dbReference type="NCBI Taxonomy" id="35128"/>
    <lineage>
        <taxon>Eukaryota</taxon>
        <taxon>Sar</taxon>
        <taxon>Stramenopiles</taxon>
        <taxon>Ochrophyta</taxon>
        <taxon>Bacillariophyta</taxon>
        <taxon>Coscinodiscophyceae</taxon>
        <taxon>Thalassiosirophycidae</taxon>
        <taxon>Thalassiosirales</taxon>
        <taxon>Thalassiosiraceae</taxon>
        <taxon>Thalassiosira</taxon>
    </lineage>
</organism>
<evidence type="ECO:0000259" key="4">
    <source>
        <dbReference type="SMART" id="SM00848"/>
    </source>
</evidence>
<dbReference type="SMART" id="SM00848">
    <property type="entry name" value="Inhibitor_I29"/>
    <property type="match status" value="2"/>
</dbReference>
<feature type="compositionally biased region" description="Polar residues" evidence="2">
    <location>
        <begin position="987"/>
        <end position="998"/>
    </location>
</feature>
<evidence type="ECO:0000313" key="6">
    <source>
        <dbReference type="Proteomes" id="UP000001449"/>
    </source>
</evidence>
<dbReference type="eggNOG" id="ENOG502SMCA">
    <property type="taxonomic scope" value="Eukaryota"/>
</dbReference>
<dbReference type="Gene3D" id="1.10.287.2250">
    <property type="match status" value="2"/>
</dbReference>
<dbReference type="OMA" id="YADCTEE"/>
<feature type="coiled-coil region" evidence="1">
    <location>
        <begin position="157"/>
        <end position="184"/>
    </location>
</feature>
<reference evidence="5 6" key="2">
    <citation type="journal article" date="2008" name="Nature">
        <title>The Phaeodactylum genome reveals the evolutionary history of diatom genomes.</title>
        <authorList>
            <person name="Bowler C."/>
            <person name="Allen A.E."/>
            <person name="Badger J.H."/>
            <person name="Grimwood J."/>
            <person name="Jabbari K."/>
            <person name="Kuo A."/>
            <person name="Maheswari U."/>
            <person name="Martens C."/>
            <person name="Maumus F."/>
            <person name="Otillar R.P."/>
            <person name="Rayko E."/>
            <person name="Salamov A."/>
            <person name="Vandepoele K."/>
            <person name="Beszteri B."/>
            <person name="Gruber A."/>
            <person name="Heijde M."/>
            <person name="Katinka M."/>
            <person name="Mock T."/>
            <person name="Valentin K."/>
            <person name="Verret F."/>
            <person name="Berges J.A."/>
            <person name="Brownlee C."/>
            <person name="Cadoret J.P."/>
            <person name="Chiovitti A."/>
            <person name="Choi C.J."/>
            <person name="Coesel S."/>
            <person name="De Martino A."/>
            <person name="Detter J.C."/>
            <person name="Durkin C."/>
            <person name="Falciatore A."/>
            <person name="Fournet J."/>
            <person name="Haruta M."/>
            <person name="Huysman M.J."/>
            <person name="Jenkins B.D."/>
            <person name="Jiroutova K."/>
            <person name="Jorgensen R.E."/>
            <person name="Joubert Y."/>
            <person name="Kaplan A."/>
            <person name="Kroger N."/>
            <person name="Kroth P.G."/>
            <person name="La Roche J."/>
            <person name="Lindquist E."/>
            <person name="Lommer M."/>
            <person name="Martin-Jezequel V."/>
            <person name="Lopez P.J."/>
            <person name="Lucas S."/>
            <person name="Mangogna M."/>
            <person name="McGinnis K."/>
            <person name="Medlin L.K."/>
            <person name="Montsant A."/>
            <person name="Oudot-Le Secq M.P."/>
            <person name="Napoli C."/>
            <person name="Obornik M."/>
            <person name="Parker M.S."/>
            <person name="Petit J.L."/>
            <person name="Porcel B.M."/>
            <person name="Poulsen N."/>
            <person name="Robison M."/>
            <person name="Rychlewski L."/>
            <person name="Rynearson T.A."/>
            <person name="Schmutz J."/>
            <person name="Shapiro H."/>
            <person name="Siaut M."/>
            <person name="Stanley M."/>
            <person name="Sussman M.R."/>
            <person name="Taylor A.R."/>
            <person name="Vardi A."/>
            <person name="von Dassow P."/>
            <person name="Vyverman W."/>
            <person name="Willis A."/>
            <person name="Wyrwicz L.S."/>
            <person name="Rokhsar D.S."/>
            <person name="Weissenbach J."/>
            <person name="Armbrust E.V."/>
            <person name="Green B.R."/>
            <person name="Van de Peer Y."/>
            <person name="Grigoriev I.V."/>
        </authorList>
    </citation>
    <scope>NUCLEOTIDE SEQUENCE [LARGE SCALE GENOMIC DNA]</scope>
    <source>
        <strain evidence="5 6">CCMP1335</strain>
    </source>
</reference>
<proteinExistence type="predicted"/>
<keyword evidence="6" id="KW-1185">Reference proteome</keyword>
<accession>B8BZA2</accession>
<dbReference type="HOGENOM" id="CLU_347339_0_0_1"/>
<feature type="compositionally biased region" description="Polar residues" evidence="2">
    <location>
        <begin position="750"/>
        <end position="761"/>
    </location>
</feature>
<evidence type="ECO:0000256" key="1">
    <source>
        <dbReference type="SAM" id="Coils"/>
    </source>
</evidence>
<dbReference type="AlphaFoldDB" id="B8BZA2"/>
<feature type="signal peptide" evidence="3">
    <location>
        <begin position="1"/>
        <end position="23"/>
    </location>
</feature>
<feature type="domain" description="Cathepsin propeptide inhibitor" evidence="4">
    <location>
        <begin position="62"/>
        <end position="121"/>
    </location>
</feature>
<feature type="region of interest" description="Disordered" evidence="2">
    <location>
        <begin position="451"/>
        <end position="471"/>
    </location>
</feature>
<dbReference type="GeneID" id="7453369"/>
<evidence type="ECO:0000313" key="5">
    <source>
        <dbReference type="EMBL" id="EED93314.1"/>
    </source>
</evidence>
<protein>
    <recommendedName>
        <fullName evidence="4">Cathepsin propeptide inhibitor domain-containing protein</fullName>
    </recommendedName>
</protein>
<name>B8BZA2_THAPS</name>
<reference evidence="5 6" key="1">
    <citation type="journal article" date="2004" name="Science">
        <title>The genome of the diatom Thalassiosira pseudonana: ecology, evolution, and metabolism.</title>
        <authorList>
            <person name="Armbrust E.V."/>
            <person name="Berges J.A."/>
            <person name="Bowler C."/>
            <person name="Green B.R."/>
            <person name="Martinez D."/>
            <person name="Putnam N.H."/>
            <person name="Zhou S."/>
            <person name="Allen A.E."/>
            <person name="Apt K.E."/>
            <person name="Bechner M."/>
            <person name="Brzezinski M.A."/>
            <person name="Chaal B.K."/>
            <person name="Chiovitti A."/>
            <person name="Davis A.K."/>
            <person name="Demarest M.S."/>
            <person name="Detter J.C."/>
            <person name="Glavina T."/>
            <person name="Goodstein D."/>
            <person name="Hadi M.Z."/>
            <person name="Hellsten U."/>
            <person name="Hildebrand M."/>
            <person name="Jenkins B.D."/>
            <person name="Jurka J."/>
            <person name="Kapitonov V.V."/>
            <person name="Kroger N."/>
            <person name="Lau W.W."/>
            <person name="Lane T.W."/>
            <person name="Larimer F.W."/>
            <person name="Lippmeier J.C."/>
            <person name="Lucas S."/>
            <person name="Medina M."/>
            <person name="Montsant A."/>
            <person name="Obornik M."/>
            <person name="Parker M.S."/>
            <person name="Palenik B."/>
            <person name="Pazour G.J."/>
            <person name="Richardson P.M."/>
            <person name="Rynearson T.A."/>
            <person name="Saito M.A."/>
            <person name="Schwartz D.C."/>
            <person name="Thamatrakoln K."/>
            <person name="Valentin K."/>
            <person name="Vardi A."/>
            <person name="Wilkerson F.P."/>
            <person name="Rokhsar D.S."/>
        </authorList>
    </citation>
    <scope>NUCLEOTIDE SEQUENCE [LARGE SCALE GENOMIC DNA]</scope>
    <source>
        <strain evidence="5 6">CCMP1335</strain>
    </source>
</reference>
<dbReference type="RefSeq" id="XP_002289777.1">
    <property type="nucleotide sequence ID" value="XM_002289741.1"/>
</dbReference>
<feature type="compositionally biased region" description="Polar residues" evidence="2">
    <location>
        <begin position="960"/>
        <end position="976"/>
    </location>
</feature>
<evidence type="ECO:0000256" key="3">
    <source>
        <dbReference type="SAM" id="SignalP"/>
    </source>
</evidence>
<keyword evidence="3" id="KW-0732">Signal</keyword>